<dbReference type="InterPro" id="IPR018973">
    <property type="entry name" value="MZB"/>
</dbReference>
<dbReference type="eggNOG" id="COG1201">
    <property type="taxonomic scope" value="Bacteria"/>
</dbReference>
<dbReference type="GO" id="GO:0003676">
    <property type="term" value="F:nucleic acid binding"/>
    <property type="evidence" value="ECO:0007669"/>
    <property type="project" value="InterPro"/>
</dbReference>
<dbReference type="InterPro" id="IPR014001">
    <property type="entry name" value="Helicase_ATP-bd"/>
</dbReference>
<evidence type="ECO:0000259" key="4">
    <source>
        <dbReference type="PROSITE" id="PS51194"/>
    </source>
</evidence>
<keyword evidence="2" id="KW-0067">ATP-binding</keyword>
<dbReference type="GO" id="GO:0005524">
    <property type="term" value="F:ATP binding"/>
    <property type="evidence" value="ECO:0007669"/>
    <property type="project" value="UniProtKB-KW"/>
</dbReference>
<sequence>MLSLNQAIEIKESILAYLKATFNFQDKEVHQAFYDFINNTSEGLFKGPYLSLKLPFVKAGKQEQESIPLSIKPDWLAYDHQVKSWHRLSTANRKAQPTIITTGTGSGKTESFMYPVLDYCYRNLSRQGIKVIILYPMNALATDQAKRLAEAIYEDDRLKGKVTAGLFIGEGKDAGKYPKTMGADHIIENRESILASPPDILLTNFKMLDYALMKSNYNDLWLGNYKDSSLLQFLVLDELHTYDGAQGTDVANLIRRLKLKLSIPEDHLCPVGTSATIGSGEEAPKLLSDYASKIFGETIDPDCLITENRIQTEDFFEDDEKLDPFKPRTAILRDVKPQTGEGYDKYIERQIGFWQMSRDRLAEDLSSLKIVKDLVSVVNQDKGIHTLDTIVRNLSNLNENFRTVPQWDDQLQFNPKENIVLSLFSLISEAKVIDPQNGRKSPFLYTQTQLWIRELSGLLRTMSEKPQFTWKADTNPNENLSLPPWFCRDCGASGWLGIKHDNKERFEQDVQDVYTKFFANHKHIYFANRTSEFSMLDAVSVGYEPDDTFKKYVSNSSLLLHSQEDETRTDITAFRKLNRDGYNEHICPECNTRNTVSIIGTRIATLSSITVSQVLATDLDEQDEQQRKVLAFTNSVQDAAHQAGFVEARNYRFTFRSSLQQVINNLDKTVSLKELSDEFRTHWKESADGTGKSPLDAYYYRFYPTDYIGKSSPEDYKDKNDYESHFIKEFDERVSWELYSEFAYNAQIGRTLEKTSSSAVHFALEDLESVWDLMEPWLKENEPSGTIEKKLFLLFVELLLHRVRIRGAVSHDFLSKFRDGDLKLWDLNWMKDGRHFLNKNFGPRTRIPKLLTFKSESRGILDSTFAKKSNWFHQYYKKSFIMASSHQDMVNEFYEQLILSLEKSGIMDKSNCEEKLNFGLNPAKVFVNNKAKTYECSTCAHVVITSQEDHDLSNGKCLVYRCTGVYQINESAVQDNYYQLVYNRERSPRIYAADHTGLLERKAREDLEIDFKTRPNFNSKNAMVATSTLEMGIDIGSLNTAINNSIPPMPSNFLQRVGRAGRSTGSALIVNFAKSQAHDLFYYAEPLDMMAGEVSTPGCYIEAKEILKRHFFAYCIDSWAKEDPKNHHIPSNINYLKIETTDLFAPEFFINKIINFVKINEMALFESFKAGYKNDVEDSVFQHLRYELNNDAFYQFYKKIFVNLKDEIKKIQVIRKEIDERIKELKLGKEDPERIELENEKKNLGGIIRSIKNRNTLEHLTNVGALPNYAFPETGVTLTAKVLGNQAVGSTKTPLNKDFEIVRSASQALKEFAPDNHFYSQGYKFRVTGINTFDWSDKSNLHKKRFCSNCDHIELAETATKGACPKCNHESWASSSNVHTYAKLLSVKSFNNQSDACINDSSDDRNNLAYNVLQHFSFKDTSGAYAMKEIPFGIEFFKEVTITEENLGRKDVLDPRKVKINDFEAAAHGFITCKHCGKSSSNVRQKINGQDYKFHYGYCKYKDKVYAGQSDDVFEEVFFFREIQTEALKILLPVQELNSDAEIKMFQAGIELGLKKYFKGNPQHVRLSIYREYNHVTTKFDKYLVLYDAIPGGTGYLEKLFNANAFSKLLDNAYTEIKNCSCQFDDQDGCYRCIYSYSNQYYHKELSREQAEKRFYEIIRRSDDWEEQPAGLGNLTNTGNIEESELEVRFIRSLKKMAQKNESWQMDEVNDDGTISYTMNYSDSKKNLHFYIRPQVNLGRADGVEFHTRSDFLFICTHCEVNGEVMEDKSSLPRIAVELDGYQWHASGAHNRFEKDWEKRRAVSKSANHYSWSLTWDDVELFDTYLSDEETSNCNDSLNQKLLTNKGFQKTRSTLLKAVKRESGAVKQYENNFVRFLETLKSIEVLNSLRNNNSLYLSFFHEKLFTPSFPPAEIHESLANKTMNNYCVENKTLDGLIPLSVVEPNELFDLNMAVNIQKSELFADLTLKDTDSIDKEQWNEFWAIYNLIQFFDYEERGTLEEIADIEIEIDEILDAYDPELHPIILNIFKAGYLKSEEDEIKLNSLLDDNGDELAGAELIIEHKKLVYKPYSDEDEATFTQHGYTCINLKSLRGIEL</sequence>
<dbReference type="InterPro" id="IPR011545">
    <property type="entry name" value="DEAD/DEAH_box_helicase_dom"/>
</dbReference>
<dbReference type="PANTHER" id="PTHR47957">
    <property type="entry name" value="ATP-DEPENDENT HELICASE HRQ1"/>
    <property type="match status" value="1"/>
</dbReference>
<feature type="domain" description="Helicase C-terminal" evidence="4">
    <location>
        <begin position="937"/>
        <end position="1107"/>
    </location>
</feature>
<protein>
    <submittedName>
        <fullName evidence="5">Putative RNA helicase</fullName>
    </submittedName>
</protein>
<keyword evidence="6" id="KW-1185">Reference proteome</keyword>
<dbReference type="Pfam" id="PF00270">
    <property type="entry name" value="DEAD"/>
    <property type="match status" value="1"/>
</dbReference>
<dbReference type="InterPro" id="IPR027417">
    <property type="entry name" value="P-loop_NTPase"/>
</dbReference>
<comment type="caution">
    <text evidence="5">The sequence shown here is derived from an EMBL/GenBank/DDBJ whole genome shotgun (WGS) entry which is preliminary data.</text>
</comment>
<dbReference type="GO" id="GO:0006289">
    <property type="term" value="P:nucleotide-excision repair"/>
    <property type="evidence" value="ECO:0007669"/>
    <property type="project" value="TreeGrafter"/>
</dbReference>
<gene>
    <name evidence="5" type="ORF">LNTAR_15072</name>
</gene>
<dbReference type="RefSeq" id="WP_007280411.1">
    <property type="nucleotide sequence ID" value="NZ_ABCK01000024.1"/>
</dbReference>
<keyword evidence="5" id="KW-0347">Helicase</keyword>
<keyword evidence="5" id="KW-0378">Hydrolase</keyword>
<dbReference type="GO" id="GO:0036297">
    <property type="term" value="P:interstrand cross-link repair"/>
    <property type="evidence" value="ECO:0007669"/>
    <property type="project" value="TreeGrafter"/>
</dbReference>
<evidence type="ECO:0000256" key="2">
    <source>
        <dbReference type="ARBA" id="ARBA00022840"/>
    </source>
</evidence>
<dbReference type="PROSITE" id="PS51192">
    <property type="entry name" value="HELICASE_ATP_BIND_1"/>
    <property type="match status" value="1"/>
</dbReference>
<evidence type="ECO:0000313" key="6">
    <source>
        <dbReference type="Proteomes" id="UP000004947"/>
    </source>
</evidence>
<dbReference type="SMART" id="SM00487">
    <property type="entry name" value="DEXDc"/>
    <property type="match status" value="1"/>
</dbReference>
<name>A6DRD9_9BACT</name>
<dbReference type="EMBL" id="ABCK01000024">
    <property type="protein sequence ID" value="EDM25749.1"/>
    <property type="molecule type" value="Genomic_DNA"/>
</dbReference>
<dbReference type="OrthoDB" id="9815222at2"/>
<keyword evidence="1" id="KW-0547">Nucleotide-binding</keyword>
<dbReference type="SUPFAM" id="SSF52540">
    <property type="entry name" value="P-loop containing nucleoside triphosphate hydrolases"/>
    <property type="match status" value="2"/>
</dbReference>
<evidence type="ECO:0000313" key="5">
    <source>
        <dbReference type="EMBL" id="EDM25749.1"/>
    </source>
</evidence>
<dbReference type="PROSITE" id="PS51194">
    <property type="entry name" value="HELICASE_CTER"/>
    <property type="match status" value="1"/>
</dbReference>
<organism evidence="5 6">
    <name type="scientific">Lentisphaera araneosa HTCC2155</name>
    <dbReference type="NCBI Taxonomy" id="313628"/>
    <lineage>
        <taxon>Bacteria</taxon>
        <taxon>Pseudomonadati</taxon>
        <taxon>Lentisphaerota</taxon>
        <taxon>Lentisphaeria</taxon>
        <taxon>Lentisphaerales</taxon>
        <taxon>Lentisphaeraceae</taxon>
        <taxon>Lentisphaera</taxon>
    </lineage>
</organism>
<dbReference type="Pfam" id="PF09369">
    <property type="entry name" value="MZB"/>
    <property type="match status" value="1"/>
</dbReference>
<evidence type="ECO:0000259" key="3">
    <source>
        <dbReference type="PROSITE" id="PS51192"/>
    </source>
</evidence>
<feature type="domain" description="Helicase ATP-binding" evidence="3">
    <location>
        <begin position="89"/>
        <end position="295"/>
    </location>
</feature>
<evidence type="ECO:0000256" key="1">
    <source>
        <dbReference type="ARBA" id="ARBA00022741"/>
    </source>
</evidence>
<dbReference type="Proteomes" id="UP000004947">
    <property type="component" value="Unassembled WGS sequence"/>
</dbReference>
<dbReference type="InterPro" id="IPR001650">
    <property type="entry name" value="Helicase_C-like"/>
</dbReference>
<dbReference type="STRING" id="313628.LNTAR_15072"/>
<dbReference type="GO" id="GO:0043138">
    <property type="term" value="F:3'-5' DNA helicase activity"/>
    <property type="evidence" value="ECO:0007669"/>
    <property type="project" value="TreeGrafter"/>
</dbReference>
<dbReference type="eggNOG" id="COG1205">
    <property type="taxonomic scope" value="Bacteria"/>
</dbReference>
<proteinExistence type="predicted"/>
<reference evidence="5 6" key="1">
    <citation type="journal article" date="2010" name="J. Bacteriol.">
        <title>Genome sequence of Lentisphaera araneosa HTCC2155T, the type species of the order Lentisphaerales in the phylum Lentisphaerae.</title>
        <authorList>
            <person name="Thrash J.C."/>
            <person name="Cho J.C."/>
            <person name="Vergin K.L."/>
            <person name="Morris R.M."/>
            <person name="Giovannoni S.J."/>
        </authorList>
    </citation>
    <scope>NUCLEOTIDE SEQUENCE [LARGE SCALE GENOMIC DNA]</scope>
    <source>
        <strain evidence="5 6">HTCC2155</strain>
    </source>
</reference>
<dbReference type="PANTHER" id="PTHR47957:SF3">
    <property type="entry name" value="ATP-DEPENDENT HELICASE HRQ1"/>
    <property type="match status" value="1"/>
</dbReference>
<dbReference type="SMART" id="SM00490">
    <property type="entry name" value="HELICc"/>
    <property type="match status" value="1"/>
</dbReference>
<dbReference type="Pfam" id="PF00271">
    <property type="entry name" value="Helicase_C"/>
    <property type="match status" value="1"/>
</dbReference>
<dbReference type="Gene3D" id="3.40.50.300">
    <property type="entry name" value="P-loop containing nucleotide triphosphate hydrolases"/>
    <property type="match status" value="2"/>
</dbReference>
<accession>A6DRD9</accession>